<name>A0A6C7ECP0_ILUCY</name>
<dbReference type="EMBL" id="AP012057">
    <property type="protein sequence ID" value="BAN03762.1"/>
    <property type="molecule type" value="Genomic_DNA"/>
</dbReference>
<dbReference type="RefSeq" id="WP_015443009.1">
    <property type="nucleotide sequence ID" value="NC_020520.1"/>
</dbReference>
<organism evidence="5 6">
    <name type="scientific">Ilumatobacter coccineus (strain NBRC 103263 / KCTC 29153 / YM16-304)</name>
    <dbReference type="NCBI Taxonomy" id="1313172"/>
    <lineage>
        <taxon>Bacteria</taxon>
        <taxon>Bacillati</taxon>
        <taxon>Actinomycetota</taxon>
        <taxon>Acidimicrobiia</taxon>
        <taxon>Acidimicrobiales</taxon>
        <taxon>Ilumatobacteraceae</taxon>
        <taxon>Ilumatobacter</taxon>
    </lineage>
</organism>
<dbReference type="InterPro" id="IPR050231">
    <property type="entry name" value="Iron_ascorbate_oxido_reductase"/>
</dbReference>
<keyword evidence="3" id="KW-0408">Iron</keyword>
<dbReference type="PRINTS" id="PR00682">
    <property type="entry name" value="IPNSYNTHASE"/>
</dbReference>
<dbReference type="InterPro" id="IPR027443">
    <property type="entry name" value="IPNS-like_sf"/>
</dbReference>
<dbReference type="InterPro" id="IPR044861">
    <property type="entry name" value="IPNS-like_FE2OG_OXY"/>
</dbReference>
<dbReference type="Proteomes" id="UP000011863">
    <property type="component" value="Chromosome"/>
</dbReference>
<dbReference type="InterPro" id="IPR026992">
    <property type="entry name" value="DIOX_N"/>
</dbReference>
<dbReference type="Pfam" id="PF03171">
    <property type="entry name" value="2OG-FeII_Oxy"/>
    <property type="match status" value="1"/>
</dbReference>
<keyword evidence="3" id="KW-0479">Metal-binding</keyword>
<dbReference type="PROSITE" id="PS51471">
    <property type="entry name" value="FE2OG_OXY"/>
    <property type="match status" value="1"/>
</dbReference>
<proteinExistence type="inferred from homology"/>
<accession>A0A6C7ECP0</accession>
<dbReference type="OrthoDB" id="21825at2"/>
<evidence type="ECO:0000259" key="4">
    <source>
        <dbReference type="PROSITE" id="PS51471"/>
    </source>
</evidence>
<keyword evidence="3" id="KW-0560">Oxidoreductase</keyword>
<dbReference type="GO" id="GO:0046872">
    <property type="term" value="F:metal ion binding"/>
    <property type="evidence" value="ECO:0007669"/>
    <property type="project" value="UniProtKB-KW"/>
</dbReference>
<comment type="similarity">
    <text evidence="3">Belongs to the iron/ascorbate-dependent oxidoreductase family.</text>
</comment>
<dbReference type="GO" id="GO:0017000">
    <property type="term" value="P:antibiotic biosynthetic process"/>
    <property type="evidence" value="ECO:0007669"/>
    <property type="project" value="UniProtKB-KW"/>
</dbReference>
<dbReference type="Gene3D" id="2.60.120.330">
    <property type="entry name" value="B-lactam Antibiotic, Isopenicillin N Synthase, Chain"/>
    <property type="match status" value="1"/>
</dbReference>
<reference evidence="5 6" key="1">
    <citation type="journal article" date="2013" name="Int. J. Syst. Evol. Microbiol.">
        <title>Ilumatobacter nonamiense sp. nov. and Ilumatobacter coccineum sp. nov., isolated from seashore sand.</title>
        <authorList>
            <person name="Matsumoto A."/>
            <person name="Kasai H."/>
            <person name="Matsuo Y."/>
            <person name="Shizuri Y."/>
            <person name="Ichikawa N."/>
            <person name="Fujita N."/>
            <person name="Omura S."/>
            <person name="Takahashi Y."/>
        </authorList>
    </citation>
    <scope>NUCLEOTIDE SEQUENCE [LARGE SCALE GENOMIC DNA]</scope>
    <source>
        <strain evidence="6">NBRC 103263 / KCTC 29153 / YM16-304</strain>
    </source>
</reference>
<dbReference type="Pfam" id="PF14226">
    <property type="entry name" value="DIOX_N"/>
    <property type="match status" value="1"/>
</dbReference>
<evidence type="ECO:0000256" key="3">
    <source>
        <dbReference type="RuleBase" id="RU003682"/>
    </source>
</evidence>
<feature type="domain" description="Fe2OG dioxygenase" evidence="4">
    <location>
        <begin position="155"/>
        <end position="265"/>
    </location>
</feature>
<dbReference type="GO" id="GO:0016491">
    <property type="term" value="F:oxidoreductase activity"/>
    <property type="evidence" value="ECO:0007669"/>
    <property type="project" value="UniProtKB-KW"/>
</dbReference>
<keyword evidence="2" id="KW-0045">Antibiotic biosynthesis</keyword>
<dbReference type="AlphaFoldDB" id="A0A6C7ECP0"/>
<gene>
    <name evidence="5" type="ORF">YM304_34480</name>
</gene>
<evidence type="ECO:0000256" key="2">
    <source>
        <dbReference type="ARBA" id="ARBA00023194"/>
    </source>
</evidence>
<protein>
    <submittedName>
        <fullName evidence="5">Putative oxidoreductase</fullName>
    </submittedName>
</protein>
<evidence type="ECO:0000256" key="1">
    <source>
        <dbReference type="ARBA" id="ARBA00004792"/>
    </source>
</evidence>
<evidence type="ECO:0000313" key="5">
    <source>
        <dbReference type="EMBL" id="BAN03762.1"/>
    </source>
</evidence>
<dbReference type="PANTHER" id="PTHR47990">
    <property type="entry name" value="2-OXOGLUTARATE (2OG) AND FE(II)-DEPENDENT OXYGENASE SUPERFAMILY PROTEIN-RELATED"/>
    <property type="match status" value="1"/>
</dbReference>
<comment type="pathway">
    <text evidence="1">Antibiotic biosynthesis.</text>
</comment>
<keyword evidence="6" id="KW-1185">Reference proteome</keyword>
<dbReference type="KEGG" id="aym:YM304_34480"/>
<dbReference type="SUPFAM" id="SSF51197">
    <property type="entry name" value="Clavaminate synthase-like"/>
    <property type="match status" value="1"/>
</dbReference>
<evidence type="ECO:0000313" key="6">
    <source>
        <dbReference type="Proteomes" id="UP000011863"/>
    </source>
</evidence>
<dbReference type="InterPro" id="IPR005123">
    <property type="entry name" value="Oxoglu/Fe-dep_dioxygenase_dom"/>
</dbReference>
<sequence length="322" mass="36208">MAIDELVPTIDISDPSDDEFAALDRACRDHGFFLLTGHGLDALIEETWVQAREFFTADRSLRVAVERDDQNPLGWFDRELTKRKRDSKQVFDFTDPNTPAVDAYNRWPDGFDRFRPTLAAFYDAFSDLAERTVALVHRALDLPDDVIRDHVGDRTTSSVRLNHYPVGDPVPENERDGLRELGDMALGYHTDPGVLTLLLQDATGGLQAQAANGDWVDVEPRPGTIVVNLADAMQVWTNDQYRAAVHRVVPMTSTDRMSIPYFFNPPRSAVIEPIGRLAGDAPRYRSFVWRDYMRARTEDNYEDLGADDTQIADYAIGATATG</sequence>